<feature type="coiled-coil region" evidence="10">
    <location>
        <begin position="118"/>
        <end position="146"/>
    </location>
</feature>
<evidence type="ECO:0000313" key="12">
    <source>
        <dbReference type="EMBL" id="CAD8770103.1"/>
    </source>
</evidence>
<evidence type="ECO:0000256" key="5">
    <source>
        <dbReference type="ARBA" id="ARBA00022553"/>
    </source>
</evidence>
<evidence type="ECO:0000256" key="10">
    <source>
        <dbReference type="SAM" id="Coils"/>
    </source>
</evidence>
<keyword evidence="4" id="KW-0158">Chromosome</keyword>
<evidence type="ECO:0000256" key="1">
    <source>
        <dbReference type="ARBA" id="ARBA00004286"/>
    </source>
</evidence>
<evidence type="ECO:0000256" key="3">
    <source>
        <dbReference type="ARBA" id="ARBA00016738"/>
    </source>
</evidence>
<keyword evidence="6" id="KW-0164">Citrullination</keyword>
<sequence>MNSNSEPRWVPKQEKAPGVVDFRCLATGPKGYKESKRRREEEEEVLDNDDVGMMEEENTPMEEVQAAKRQKSDETNWRPVSGKVWKEARSKASLVMKPKLPTSWEQKMEEKAMKKMFVERKREAVAEIKAKRKAVAQQKRQALERKKINREKSAVVQTISKTSTIKKMMKDKKQRKLLKTA</sequence>
<evidence type="ECO:0000256" key="4">
    <source>
        <dbReference type="ARBA" id="ARBA00022454"/>
    </source>
</evidence>
<keyword evidence="8" id="KW-0539">Nucleus</keyword>
<feature type="compositionally biased region" description="Basic and acidic residues" evidence="11">
    <location>
        <begin position="31"/>
        <end position="40"/>
    </location>
</feature>
<protein>
    <recommendedName>
        <fullName evidence="3">Coiled-coil domain-containing protein 86</fullName>
    </recommendedName>
</protein>
<evidence type="ECO:0000256" key="9">
    <source>
        <dbReference type="ARBA" id="ARBA00093307"/>
    </source>
</evidence>
<feature type="region of interest" description="Disordered" evidence="11">
    <location>
        <begin position="26"/>
        <end position="79"/>
    </location>
</feature>
<organism evidence="12">
    <name type="scientific">Polytomella parva</name>
    <dbReference type="NCBI Taxonomy" id="51329"/>
    <lineage>
        <taxon>Eukaryota</taxon>
        <taxon>Viridiplantae</taxon>
        <taxon>Chlorophyta</taxon>
        <taxon>core chlorophytes</taxon>
        <taxon>Chlorophyceae</taxon>
        <taxon>CS clade</taxon>
        <taxon>Chlamydomonadales</taxon>
        <taxon>Chlamydomonadaceae</taxon>
        <taxon>Polytomella</taxon>
    </lineage>
</organism>
<keyword evidence="5" id="KW-0597">Phosphoprotein</keyword>
<dbReference type="PANTHER" id="PTHR13557">
    <property type="entry name" value="COILED-COIL DOMAIN-CONTAINING PROTEIN 86"/>
    <property type="match status" value="1"/>
</dbReference>
<comment type="subcellular location">
    <subcellularLocation>
        <location evidence="1">Chromosome</location>
    </subcellularLocation>
    <subcellularLocation>
        <location evidence="2">Nucleus</location>
        <location evidence="2">Nucleolus</location>
    </subcellularLocation>
</comment>
<keyword evidence="7 10" id="KW-0175">Coiled coil</keyword>
<dbReference type="PANTHER" id="PTHR13557:SF1">
    <property type="entry name" value="COILED-COIL DOMAIN-CONTAINING PROTEIN 86"/>
    <property type="match status" value="1"/>
</dbReference>
<dbReference type="InterPro" id="IPR026570">
    <property type="entry name" value="CCDC86"/>
</dbReference>
<reference evidence="12" key="1">
    <citation type="submission" date="2021-01" db="EMBL/GenBank/DDBJ databases">
        <authorList>
            <person name="Corre E."/>
            <person name="Pelletier E."/>
            <person name="Niang G."/>
            <person name="Scheremetjew M."/>
            <person name="Finn R."/>
            <person name="Kale V."/>
            <person name="Holt S."/>
            <person name="Cochrane G."/>
            <person name="Meng A."/>
            <person name="Brown T."/>
            <person name="Cohen L."/>
        </authorList>
    </citation>
    <scope>NUCLEOTIDE SEQUENCE</scope>
    <source>
        <strain evidence="12">SAG 63-3</strain>
    </source>
</reference>
<feature type="compositionally biased region" description="Acidic residues" evidence="11">
    <location>
        <begin position="41"/>
        <end position="60"/>
    </location>
</feature>
<name>A0A7S0US43_9CHLO</name>
<dbReference type="AlphaFoldDB" id="A0A7S0US43"/>
<dbReference type="EMBL" id="HBFM01010228">
    <property type="protein sequence ID" value="CAD8770103.1"/>
    <property type="molecule type" value="Transcribed_RNA"/>
</dbReference>
<evidence type="ECO:0000256" key="11">
    <source>
        <dbReference type="SAM" id="MobiDB-lite"/>
    </source>
</evidence>
<evidence type="ECO:0000256" key="2">
    <source>
        <dbReference type="ARBA" id="ARBA00004604"/>
    </source>
</evidence>
<proteinExistence type="predicted"/>
<gene>
    <name evidence="12" type="ORF">PPAR00522_LOCUS6502</name>
</gene>
<evidence type="ECO:0000256" key="7">
    <source>
        <dbReference type="ARBA" id="ARBA00023054"/>
    </source>
</evidence>
<comment type="function">
    <text evidence="9">Required for proper chromosome segregation during mitosis and error-free mitotic progression.</text>
</comment>
<evidence type="ECO:0000256" key="6">
    <source>
        <dbReference type="ARBA" id="ARBA00022934"/>
    </source>
</evidence>
<dbReference type="GO" id="GO:0005730">
    <property type="term" value="C:nucleolus"/>
    <property type="evidence" value="ECO:0007669"/>
    <property type="project" value="UniProtKB-SubCell"/>
</dbReference>
<accession>A0A7S0US43</accession>
<evidence type="ECO:0000256" key="8">
    <source>
        <dbReference type="ARBA" id="ARBA00023242"/>
    </source>
</evidence>
<dbReference type="GO" id="GO:0005694">
    <property type="term" value="C:chromosome"/>
    <property type="evidence" value="ECO:0007669"/>
    <property type="project" value="UniProtKB-SubCell"/>
</dbReference>